<dbReference type="InterPro" id="IPR050641">
    <property type="entry name" value="RIFMO-like"/>
</dbReference>
<dbReference type="Gene3D" id="3.30.9.10">
    <property type="entry name" value="D-Amino Acid Oxidase, subunit A, domain 2"/>
    <property type="match status" value="1"/>
</dbReference>
<dbReference type="InterPro" id="IPR002938">
    <property type="entry name" value="FAD-bd"/>
</dbReference>
<dbReference type="EMBL" id="CP056041">
    <property type="protein sequence ID" value="QKZ16042.1"/>
    <property type="molecule type" value="Genomic_DNA"/>
</dbReference>
<dbReference type="Proteomes" id="UP000509418">
    <property type="component" value="Chromosome"/>
</dbReference>
<dbReference type="PANTHER" id="PTHR43004:SF8">
    <property type="entry name" value="FAD-BINDING DOMAIN-CONTAINING PROTEIN-RELATED"/>
    <property type="match status" value="1"/>
</dbReference>
<name>A0A7I0NSJ9_STRCX</name>
<dbReference type="Gene3D" id="3.40.30.120">
    <property type="match status" value="1"/>
</dbReference>
<dbReference type="Pfam" id="PF21274">
    <property type="entry name" value="Rng_hyd_C"/>
    <property type="match status" value="1"/>
</dbReference>
<dbReference type="PRINTS" id="PR00420">
    <property type="entry name" value="RNGMNOXGNASE"/>
</dbReference>
<organism evidence="4 5">
    <name type="scientific">Streptomyces chartreusis</name>
    <dbReference type="NCBI Taxonomy" id="1969"/>
    <lineage>
        <taxon>Bacteria</taxon>
        <taxon>Bacillati</taxon>
        <taxon>Actinomycetota</taxon>
        <taxon>Actinomycetes</taxon>
        <taxon>Kitasatosporales</taxon>
        <taxon>Streptomycetaceae</taxon>
        <taxon>Streptomyces</taxon>
    </lineage>
</organism>
<keyword evidence="4" id="KW-0560">Oxidoreductase</keyword>
<dbReference type="InterPro" id="IPR036188">
    <property type="entry name" value="FAD/NAD-bd_sf"/>
</dbReference>
<dbReference type="Pfam" id="PF01494">
    <property type="entry name" value="FAD_binding_3"/>
    <property type="match status" value="1"/>
</dbReference>
<protein>
    <submittedName>
        <fullName evidence="4">FAD-dependent monooxygenase</fullName>
    </submittedName>
</protein>
<keyword evidence="1" id="KW-0285">Flavoprotein</keyword>
<dbReference type="AlphaFoldDB" id="A0A7I0NSJ9"/>
<sequence>MSSHPRRAPDVLIVGGGPAGLSAAVLLGLRGVDVLLVERHPAASTLPRAHLLNQRTMEIFTEMGVADIVYDLSPPEDRWHKVAWHTTLAGTSAPFGQVLGTLPAWGGGPDAERYARASPCLYANVPQLRLDPVLRARAEAVCGPENILFHHELTALSPSGEDYGEGTVATVRDRGSGRFHEVHTRYVIAADGGRTCADLLGIEMDGPTGLLDMVTVHAGIDLSERISDDEVLLRYFINPDGRGSFAGVLCAMGPGRWGRNSVEWAVHTAFRTDDPARHDRAVVLDRCRRMLGIPDLEVEVHAVSHWEFEGVVARRQRLGPVFLTGNAAHRHPPTGGLGLNTAVQDVHNLAWKLDAVLTGQASDALLDSYGTERRPVGEFNVQHCLTNAGGHARIAAALGLRADQSEKEGWEAITEWLADTPEGETKRVAVAEAIASNADDFSQLAVELGYHYESGALVPDGTPAPEGNNPLRDYVPTTRPGHHLPHVWLNRGGSRESVHQLIAPRGLTLLVDAEHASQWAAAVQAAGGTGATVHVRVIGSGAEWTDPTGDWAVVRGVDSGGALLVRPDRHIAWRVPDWSDDRPAELRQSVCLVLSLQPSHTQPLPMTSPAT</sequence>
<evidence type="ECO:0000313" key="4">
    <source>
        <dbReference type="EMBL" id="QKZ16042.1"/>
    </source>
</evidence>
<reference evidence="4 5" key="1">
    <citation type="submission" date="2020-06" db="EMBL/GenBank/DDBJ databases">
        <title>Genome mining for natural products.</title>
        <authorList>
            <person name="Zhang B."/>
            <person name="Shi J."/>
            <person name="Ge H."/>
        </authorList>
    </citation>
    <scope>NUCLEOTIDE SEQUENCE [LARGE SCALE GENOMIC DNA]</scope>
    <source>
        <strain evidence="4 5">NA02069</strain>
    </source>
</reference>
<keyword evidence="4" id="KW-0503">Monooxygenase</keyword>
<gene>
    <name evidence="4" type="ORF">HUT05_00735</name>
</gene>
<dbReference type="GO" id="GO:0071949">
    <property type="term" value="F:FAD binding"/>
    <property type="evidence" value="ECO:0007669"/>
    <property type="project" value="InterPro"/>
</dbReference>
<dbReference type="Gene3D" id="3.50.50.60">
    <property type="entry name" value="FAD/NAD(P)-binding domain"/>
    <property type="match status" value="1"/>
</dbReference>
<dbReference type="SUPFAM" id="SSF51905">
    <property type="entry name" value="FAD/NAD(P)-binding domain"/>
    <property type="match status" value="1"/>
</dbReference>
<dbReference type="RefSeq" id="WP_176573755.1">
    <property type="nucleotide sequence ID" value="NZ_CP056041.1"/>
</dbReference>
<evidence type="ECO:0000259" key="3">
    <source>
        <dbReference type="Pfam" id="PF01494"/>
    </source>
</evidence>
<evidence type="ECO:0000256" key="1">
    <source>
        <dbReference type="ARBA" id="ARBA00022630"/>
    </source>
</evidence>
<keyword evidence="2" id="KW-0274">FAD</keyword>
<keyword evidence="5" id="KW-1185">Reference proteome</keyword>
<dbReference type="PANTHER" id="PTHR43004">
    <property type="entry name" value="TRK SYSTEM POTASSIUM UPTAKE PROTEIN"/>
    <property type="match status" value="1"/>
</dbReference>
<accession>A0A7I0NSJ9</accession>
<evidence type="ECO:0000313" key="5">
    <source>
        <dbReference type="Proteomes" id="UP000509418"/>
    </source>
</evidence>
<evidence type="ECO:0000256" key="2">
    <source>
        <dbReference type="ARBA" id="ARBA00022827"/>
    </source>
</evidence>
<proteinExistence type="predicted"/>
<feature type="domain" description="FAD-binding" evidence="3">
    <location>
        <begin position="10"/>
        <end position="382"/>
    </location>
</feature>
<dbReference type="GO" id="GO:0016709">
    <property type="term" value="F:oxidoreductase activity, acting on paired donors, with incorporation or reduction of molecular oxygen, NAD(P)H as one donor, and incorporation of one atom of oxygen"/>
    <property type="evidence" value="ECO:0007669"/>
    <property type="project" value="UniProtKB-ARBA"/>
</dbReference>